<accession>A0A7X0T739</accession>
<name>A0A7X0T739_LISWE</name>
<evidence type="ECO:0000256" key="3">
    <source>
        <dbReference type="ARBA" id="ARBA00022525"/>
    </source>
</evidence>
<keyword evidence="7" id="KW-0812">Transmembrane</keyword>
<keyword evidence="2" id="KW-0134">Cell wall</keyword>
<evidence type="ECO:0000256" key="1">
    <source>
        <dbReference type="ARBA" id="ARBA00004168"/>
    </source>
</evidence>
<dbReference type="Proteomes" id="UP000522007">
    <property type="component" value="Unassembled WGS sequence"/>
</dbReference>
<sequence>MKQHRRSIFILIIFMSIISLTFNPFSAKAAPLMLNIPAPQVDPFYIGDDYITGKLQQEVPMQYPGNAAYVLLNNKQYYISDYTVENAESFRLKLPKTLEPGDTLNYFTITGNVIDPVAYPGQVSYKLAGPFTAIEKARVQINFVDEAGQTLAPSDTMSGKLGEEYKTLPKTIDGFQVKETPTNATGTYTTNTNITQVNYVYEKTLVDGENVSIQYVDEETNEAIAPEEILSGKIGASYQAEIKTMDGYELSQMPPNQTGTYTNQPQLVVFKYKKMTTPLETAKDVTVTYEDTNGNQLADQINLTGEIGATFETEEKSFEGYSLTKIPTNRSGIFTTESQEVAYIYSKDNDSEIVVPTNPTKPITPTILRKGISTTNEPTKIVKPIVETVTQSLSNSFEKPVKNIIQPANTYELPKTGDTTNNLSSIIGFGLLIGAIYIFTTRKSTK</sequence>
<evidence type="ECO:0000313" key="9">
    <source>
        <dbReference type="EMBL" id="MBC1323823.1"/>
    </source>
</evidence>
<keyword evidence="5" id="KW-0677">Repeat</keyword>
<dbReference type="Pfam" id="PF06458">
    <property type="entry name" value="MucBP"/>
    <property type="match status" value="3"/>
</dbReference>
<evidence type="ECO:0000256" key="4">
    <source>
        <dbReference type="ARBA" id="ARBA00022729"/>
    </source>
</evidence>
<keyword evidence="7" id="KW-1133">Transmembrane helix</keyword>
<evidence type="ECO:0000313" key="10">
    <source>
        <dbReference type="Proteomes" id="UP000522007"/>
    </source>
</evidence>
<dbReference type="EMBL" id="JAAROP010000018">
    <property type="protein sequence ID" value="MBC1323823.1"/>
    <property type="molecule type" value="Genomic_DNA"/>
</dbReference>
<gene>
    <name evidence="9" type="ORF">HB853_12870</name>
</gene>
<comment type="caution">
    <text evidence="9">The sequence shown here is derived from an EMBL/GenBank/DDBJ whole genome shotgun (WGS) entry which is preliminary data.</text>
</comment>
<evidence type="ECO:0000259" key="8">
    <source>
        <dbReference type="PROSITE" id="PS50847"/>
    </source>
</evidence>
<feature type="domain" description="Gram-positive cocci surface proteins LPxTG" evidence="8">
    <location>
        <begin position="413"/>
        <end position="446"/>
    </location>
</feature>
<evidence type="ECO:0000256" key="2">
    <source>
        <dbReference type="ARBA" id="ARBA00022512"/>
    </source>
</evidence>
<dbReference type="Gene3D" id="3.10.20.320">
    <property type="entry name" value="Putative peptidoglycan bound protein (lpxtg motif)"/>
    <property type="match status" value="3"/>
</dbReference>
<keyword evidence="7" id="KW-0472">Membrane</keyword>
<proteinExistence type="predicted"/>
<dbReference type="InterPro" id="IPR019931">
    <property type="entry name" value="LPXTG_anchor"/>
</dbReference>
<keyword evidence="6" id="KW-0572">Peptidoglycan-anchor</keyword>
<dbReference type="InterPro" id="IPR009459">
    <property type="entry name" value="MucBP_dom"/>
</dbReference>
<evidence type="ECO:0000256" key="7">
    <source>
        <dbReference type="SAM" id="Phobius"/>
    </source>
</evidence>
<keyword evidence="3" id="KW-0964">Secreted</keyword>
<protein>
    <submittedName>
        <fullName evidence="9">LPXTG cell wall anchor domain-containing protein</fullName>
    </submittedName>
</protein>
<dbReference type="NCBIfam" id="TIGR01167">
    <property type="entry name" value="LPXTG_anchor"/>
    <property type="match status" value="1"/>
</dbReference>
<reference evidence="9 10" key="1">
    <citation type="submission" date="2020-03" db="EMBL/GenBank/DDBJ databases">
        <title>Soil Listeria distribution.</title>
        <authorList>
            <person name="Liao J."/>
            <person name="Wiedmann M."/>
        </authorList>
    </citation>
    <scope>NUCLEOTIDE SEQUENCE [LARGE SCALE GENOMIC DNA]</scope>
    <source>
        <strain evidence="9 10">FSL L7-1829</strain>
    </source>
</reference>
<organism evidence="9 10">
    <name type="scientific">Listeria welshimeri</name>
    <dbReference type="NCBI Taxonomy" id="1643"/>
    <lineage>
        <taxon>Bacteria</taxon>
        <taxon>Bacillati</taxon>
        <taxon>Bacillota</taxon>
        <taxon>Bacilli</taxon>
        <taxon>Bacillales</taxon>
        <taxon>Listeriaceae</taxon>
        <taxon>Listeria</taxon>
    </lineage>
</organism>
<keyword evidence="4" id="KW-0732">Signal</keyword>
<evidence type="ECO:0000256" key="6">
    <source>
        <dbReference type="ARBA" id="ARBA00023088"/>
    </source>
</evidence>
<dbReference type="AlphaFoldDB" id="A0A7X0T739"/>
<evidence type="ECO:0000256" key="5">
    <source>
        <dbReference type="ARBA" id="ARBA00022737"/>
    </source>
</evidence>
<dbReference type="PROSITE" id="PS50847">
    <property type="entry name" value="GRAM_POS_ANCHORING"/>
    <property type="match status" value="1"/>
</dbReference>
<comment type="subcellular location">
    <subcellularLocation>
        <location evidence="1">Secreted</location>
        <location evidence="1">Cell wall</location>
        <topology evidence="1">Peptidoglycan-anchor</topology>
    </subcellularLocation>
</comment>
<feature type="transmembrane region" description="Helical" evidence="7">
    <location>
        <begin position="423"/>
        <end position="440"/>
    </location>
</feature>